<keyword evidence="6" id="KW-1185">Reference proteome</keyword>
<sequence length="116" mass="12964">MKKYIYLSGIILSLYSCESTTYESLEEPEVIVGKVTYTTNVKPIIDANCIACHASGSRLRPLETYAEVKDALLNSDLLERIQQQNGTPGQMPKAGRMPQDKINTILQWNTDGLLEN</sequence>
<comment type="caution">
    <text evidence="5">The sequence shown here is derived from an EMBL/GenBank/DDBJ whole genome shotgun (WGS) entry which is preliminary data.</text>
</comment>
<gene>
    <name evidence="5" type="ORF">BKM63_19005</name>
</gene>
<dbReference type="AlphaFoldDB" id="A0A1J7BQF7"/>
<name>A0A1J7BQF7_FLAJO</name>
<dbReference type="EMBL" id="MLFK01000009">
    <property type="protein sequence ID" value="OIV40931.1"/>
    <property type="molecule type" value="Genomic_DNA"/>
</dbReference>
<dbReference type="InterPro" id="IPR009056">
    <property type="entry name" value="Cyt_c-like_dom"/>
</dbReference>
<evidence type="ECO:0000256" key="3">
    <source>
        <dbReference type="PROSITE-ProRule" id="PRU00433"/>
    </source>
</evidence>
<keyword evidence="3" id="KW-0349">Heme</keyword>
<dbReference type="GO" id="GO:0020037">
    <property type="term" value="F:heme binding"/>
    <property type="evidence" value="ECO:0007669"/>
    <property type="project" value="InterPro"/>
</dbReference>
<dbReference type="PROSITE" id="PS51007">
    <property type="entry name" value="CYTC"/>
    <property type="match status" value="1"/>
</dbReference>
<organism evidence="5 6">
    <name type="scientific">Flavobacterium johnsoniae</name>
    <name type="common">Cytophaga johnsonae</name>
    <dbReference type="NCBI Taxonomy" id="986"/>
    <lineage>
        <taxon>Bacteria</taxon>
        <taxon>Pseudomonadati</taxon>
        <taxon>Bacteroidota</taxon>
        <taxon>Flavobacteriia</taxon>
        <taxon>Flavobacteriales</taxon>
        <taxon>Flavobacteriaceae</taxon>
        <taxon>Flavobacterium</taxon>
    </lineage>
</organism>
<dbReference type="RefSeq" id="WP_071638128.1">
    <property type="nucleotide sequence ID" value="NZ_MLFK01000009.1"/>
</dbReference>
<evidence type="ECO:0000259" key="4">
    <source>
        <dbReference type="PROSITE" id="PS51007"/>
    </source>
</evidence>
<reference evidence="5 6" key="1">
    <citation type="submission" date="2016-10" db="EMBL/GenBank/DDBJ databases">
        <title>Draft Genome Sequence of Rhizobacteria Flavobacterium johnsoniae CI04.</title>
        <authorList>
            <person name="Bravo J.I."/>
            <person name="Lozano G.L."/>
            <person name="Handelsman J."/>
        </authorList>
    </citation>
    <scope>NUCLEOTIDE SEQUENCE [LARGE SCALE GENOMIC DNA]</scope>
    <source>
        <strain evidence="5 6">CI04</strain>
    </source>
</reference>
<dbReference type="GO" id="GO:0046872">
    <property type="term" value="F:metal ion binding"/>
    <property type="evidence" value="ECO:0007669"/>
    <property type="project" value="UniProtKB-KW"/>
</dbReference>
<keyword evidence="1 3" id="KW-0479">Metal-binding</keyword>
<evidence type="ECO:0000313" key="6">
    <source>
        <dbReference type="Proteomes" id="UP000182826"/>
    </source>
</evidence>
<evidence type="ECO:0000256" key="1">
    <source>
        <dbReference type="ARBA" id="ARBA00022723"/>
    </source>
</evidence>
<evidence type="ECO:0000256" key="2">
    <source>
        <dbReference type="ARBA" id="ARBA00023004"/>
    </source>
</evidence>
<protein>
    <recommendedName>
        <fullName evidence="4">Cytochrome c domain-containing protein</fullName>
    </recommendedName>
</protein>
<proteinExistence type="predicted"/>
<evidence type="ECO:0000313" key="5">
    <source>
        <dbReference type="EMBL" id="OIV40931.1"/>
    </source>
</evidence>
<dbReference type="GO" id="GO:0009055">
    <property type="term" value="F:electron transfer activity"/>
    <property type="evidence" value="ECO:0007669"/>
    <property type="project" value="InterPro"/>
</dbReference>
<keyword evidence="2 3" id="KW-0408">Iron</keyword>
<accession>A0A1J7BQF7</accession>
<dbReference type="OrthoDB" id="9786191at2"/>
<dbReference type="PROSITE" id="PS51257">
    <property type="entry name" value="PROKAR_LIPOPROTEIN"/>
    <property type="match status" value="1"/>
</dbReference>
<dbReference type="Proteomes" id="UP000182826">
    <property type="component" value="Unassembled WGS sequence"/>
</dbReference>
<feature type="domain" description="Cytochrome c" evidence="4">
    <location>
        <begin position="28"/>
        <end position="113"/>
    </location>
</feature>